<sequence>MTVAAPSQSDFRYLSAYTTKHTASSPFAPELAADSGCSTSANKQLFNHSALLQDRERDLEFYQTHFLDQAATTVQGPIIISMRVDQDDHVRILVRTTRGSERIEYPLSALTIPWFRKLFGVPYLSILEQICPAIPIHALELCQHPELPQELIRMEERQIIRCYKFGVFQLLPGQTQEQEGLANPCDTCTPDFMDFLHWLGEPIRLCGWKGYRAGLDVIGDTTGETSIFTQWNDYQIMFHCAPLLPFNPADRQQVERRRFIGNDIVVIVFQESDDEEHFDLSSVGSRQNHVICIVRPVPSGDGSKPSAYRVAIAVKDGIRNFVPLKFPAVLRRDNASRDLLLLKLIRGERAAYGARAFATQLLRTRESLLRDAIETYC</sequence>
<name>A0A9P6LXG6_MORAP</name>
<comment type="caution">
    <text evidence="3">The sequence shown here is derived from an EMBL/GenBank/DDBJ whole genome shotgun (WGS) entry which is preliminary data.</text>
</comment>
<evidence type="ECO:0000259" key="2">
    <source>
        <dbReference type="PROSITE" id="PS50085"/>
    </source>
</evidence>
<dbReference type="PANTHER" id="PTHR15711:SF65">
    <property type="entry name" value="RAPGAP_RANGAP DOMAIN-CONTAINING PROTEIN"/>
    <property type="match status" value="1"/>
</dbReference>
<protein>
    <recommendedName>
        <fullName evidence="2">Rap-GAP domain-containing protein</fullName>
    </recommendedName>
</protein>
<dbReference type="InterPro" id="IPR050989">
    <property type="entry name" value="Rap1_Ran_GAP"/>
</dbReference>
<evidence type="ECO:0000256" key="1">
    <source>
        <dbReference type="ARBA" id="ARBA00022468"/>
    </source>
</evidence>
<gene>
    <name evidence="3" type="ORF">BGZ70_001580</name>
</gene>
<dbReference type="OrthoDB" id="2499658at2759"/>
<keyword evidence="4" id="KW-1185">Reference proteome</keyword>
<dbReference type="Gene3D" id="3.40.50.11210">
    <property type="entry name" value="Rap/Ran-GAP"/>
    <property type="match status" value="1"/>
</dbReference>
<dbReference type="InterPro" id="IPR000331">
    <property type="entry name" value="Rap/Ran_GAP_dom"/>
</dbReference>
<dbReference type="GO" id="GO:0005096">
    <property type="term" value="F:GTPase activator activity"/>
    <property type="evidence" value="ECO:0007669"/>
    <property type="project" value="UniProtKB-KW"/>
</dbReference>
<dbReference type="GO" id="GO:0051056">
    <property type="term" value="P:regulation of small GTPase mediated signal transduction"/>
    <property type="evidence" value="ECO:0007669"/>
    <property type="project" value="InterPro"/>
</dbReference>
<dbReference type="PANTHER" id="PTHR15711">
    <property type="entry name" value="RAP GTPASE-ACTIVATING PROTEIN"/>
    <property type="match status" value="1"/>
</dbReference>
<evidence type="ECO:0000313" key="3">
    <source>
        <dbReference type="EMBL" id="KAF9949911.1"/>
    </source>
</evidence>
<dbReference type="Proteomes" id="UP000738359">
    <property type="component" value="Unassembled WGS sequence"/>
</dbReference>
<dbReference type="AlphaFoldDB" id="A0A9P6LXG6"/>
<evidence type="ECO:0000313" key="4">
    <source>
        <dbReference type="Proteomes" id="UP000738359"/>
    </source>
</evidence>
<proteinExistence type="predicted"/>
<dbReference type="EMBL" id="JAAAHY010001359">
    <property type="protein sequence ID" value="KAF9949911.1"/>
    <property type="molecule type" value="Genomic_DNA"/>
</dbReference>
<keyword evidence="1" id="KW-0343">GTPase activation</keyword>
<dbReference type="Pfam" id="PF02145">
    <property type="entry name" value="Rap_GAP"/>
    <property type="match status" value="1"/>
</dbReference>
<dbReference type="InterPro" id="IPR035974">
    <property type="entry name" value="Rap/Ran-GAP_sf"/>
</dbReference>
<accession>A0A9P6LXG6</accession>
<feature type="domain" description="Rap-GAP" evidence="2">
    <location>
        <begin position="151"/>
        <end position="372"/>
    </location>
</feature>
<reference evidence="3" key="1">
    <citation type="journal article" date="2020" name="Fungal Divers.">
        <title>Resolving the Mortierellaceae phylogeny through synthesis of multi-gene phylogenetics and phylogenomics.</title>
        <authorList>
            <person name="Vandepol N."/>
            <person name="Liber J."/>
            <person name="Desiro A."/>
            <person name="Na H."/>
            <person name="Kennedy M."/>
            <person name="Barry K."/>
            <person name="Grigoriev I.V."/>
            <person name="Miller A.N."/>
            <person name="O'Donnell K."/>
            <person name="Stajich J.E."/>
            <person name="Bonito G."/>
        </authorList>
    </citation>
    <scope>NUCLEOTIDE SEQUENCE</scope>
    <source>
        <strain evidence="3">CK1249</strain>
    </source>
</reference>
<dbReference type="PROSITE" id="PS50085">
    <property type="entry name" value="RAPGAP"/>
    <property type="match status" value="1"/>
</dbReference>
<dbReference type="SUPFAM" id="SSF111347">
    <property type="entry name" value="Rap/Ran-GAP"/>
    <property type="match status" value="1"/>
</dbReference>
<organism evidence="3 4">
    <name type="scientific">Mortierella alpina</name>
    <name type="common">Oleaginous fungus</name>
    <name type="synonym">Mortierella renispora</name>
    <dbReference type="NCBI Taxonomy" id="64518"/>
    <lineage>
        <taxon>Eukaryota</taxon>
        <taxon>Fungi</taxon>
        <taxon>Fungi incertae sedis</taxon>
        <taxon>Mucoromycota</taxon>
        <taxon>Mortierellomycotina</taxon>
        <taxon>Mortierellomycetes</taxon>
        <taxon>Mortierellales</taxon>
        <taxon>Mortierellaceae</taxon>
        <taxon>Mortierella</taxon>
    </lineage>
</organism>